<evidence type="ECO:0000256" key="1">
    <source>
        <dbReference type="ARBA" id="ARBA00004123"/>
    </source>
</evidence>
<dbReference type="InterPro" id="IPR001005">
    <property type="entry name" value="SANT/Myb"/>
</dbReference>
<keyword evidence="8" id="KW-1185">Reference proteome</keyword>
<dbReference type="GO" id="GO:0003677">
    <property type="term" value="F:DNA binding"/>
    <property type="evidence" value="ECO:0007669"/>
    <property type="project" value="UniProtKB-KW"/>
</dbReference>
<comment type="subcellular location">
    <subcellularLocation>
        <location evidence="1">Nucleus</location>
    </subcellularLocation>
</comment>
<dbReference type="InterPro" id="IPR017930">
    <property type="entry name" value="Myb_dom"/>
</dbReference>
<evidence type="ECO:0000256" key="4">
    <source>
        <dbReference type="ARBA" id="ARBA00023242"/>
    </source>
</evidence>
<dbReference type="OrthoDB" id="1740416at2759"/>
<keyword evidence="2" id="KW-0677">Repeat</keyword>
<dbReference type="EMBL" id="JABFUD020000014">
    <property type="protein sequence ID" value="KAI5069943.1"/>
    <property type="molecule type" value="Genomic_DNA"/>
</dbReference>
<dbReference type="InterPro" id="IPR009057">
    <property type="entry name" value="Homeodomain-like_sf"/>
</dbReference>
<dbReference type="CDD" id="cd00167">
    <property type="entry name" value="SANT"/>
    <property type="match status" value="1"/>
</dbReference>
<keyword evidence="3" id="KW-0238">DNA-binding</keyword>
<dbReference type="PROSITE" id="PS50090">
    <property type="entry name" value="MYB_LIKE"/>
    <property type="match status" value="1"/>
</dbReference>
<dbReference type="Proteomes" id="UP000886520">
    <property type="component" value="Chromosome 14"/>
</dbReference>
<dbReference type="Gene3D" id="1.10.10.60">
    <property type="entry name" value="Homeodomain-like"/>
    <property type="match status" value="1"/>
</dbReference>
<dbReference type="GO" id="GO:0005634">
    <property type="term" value="C:nucleus"/>
    <property type="evidence" value="ECO:0007669"/>
    <property type="project" value="UniProtKB-SubCell"/>
</dbReference>
<reference evidence="7" key="1">
    <citation type="submission" date="2021-01" db="EMBL/GenBank/DDBJ databases">
        <title>Adiantum capillus-veneris genome.</title>
        <authorList>
            <person name="Fang Y."/>
            <person name="Liao Q."/>
        </authorList>
    </citation>
    <scope>NUCLEOTIDE SEQUENCE</scope>
    <source>
        <strain evidence="7">H3</strain>
        <tissue evidence="7">Leaf</tissue>
    </source>
</reference>
<dbReference type="AlphaFoldDB" id="A0A9D4UL61"/>
<sequence length="614" mass="65545">MGYLPPLCLRQCRWSLIAGRLPGRTDNEIKNYWNTHLKRKLKGLGIDPTTHKELTTTAVLSTSSFSPDPASSNAHVQKALISYRSSNNVTHSSGVADVAILPSASCMRTYNQFAANLHSNKDNHEKSRMLIKSSSCSTIDKYEIDRFLSSSSVAATSGVISSSTHFDYKAKPMFSLDCPSSINVGTSDHISTAATTSPGAALVRVGSGSSFINIQARRTAAPLIGTSASAISMPACCSSRSSSISSSPISTNIPCASTERTQYPYKLSQPQLFQQITPLSQFQASTKNPSNSIHSFTQSPSISAHLTNYTTPAISNPSPIAAYHPSPPQPSVLSAAQANYTNNSLAFKENSSSDSTPLPSSLNVPQSLSAAYKLLASEEGDFMKNSWTPGSAAGVSSPTSAALDGAFSKIMSSASMGNASTSLVMSNAVCTEVVAAPAICDYMRDMITSQTSAARPHPVTVPHNDDEAYGHPMGPISLEVGVEHESHVTNVIEIKEGAESNIADNCNYMMGEADTITPSSSAVIEHSLLDGSDVMWDFDMGLQHSNLEVEEEGHDIPGLEQLPITPTHQEILQALWGSATSTCMSYSSNSWLHIHSSEQQQAEQQIKDIHVKDS</sequence>
<evidence type="ECO:0000259" key="5">
    <source>
        <dbReference type="PROSITE" id="PS50090"/>
    </source>
</evidence>
<protein>
    <submittedName>
        <fullName evidence="7">Uncharacterized protein</fullName>
    </submittedName>
</protein>
<dbReference type="PROSITE" id="PS51294">
    <property type="entry name" value="HTH_MYB"/>
    <property type="match status" value="1"/>
</dbReference>
<evidence type="ECO:0000313" key="7">
    <source>
        <dbReference type="EMBL" id="KAI5069943.1"/>
    </source>
</evidence>
<organism evidence="7 8">
    <name type="scientific">Adiantum capillus-veneris</name>
    <name type="common">Maidenhair fern</name>
    <dbReference type="NCBI Taxonomy" id="13818"/>
    <lineage>
        <taxon>Eukaryota</taxon>
        <taxon>Viridiplantae</taxon>
        <taxon>Streptophyta</taxon>
        <taxon>Embryophyta</taxon>
        <taxon>Tracheophyta</taxon>
        <taxon>Polypodiopsida</taxon>
        <taxon>Polypodiidae</taxon>
        <taxon>Polypodiales</taxon>
        <taxon>Pteridineae</taxon>
        <taxon>Pteridaceae</taxon>
        <taxon>Vittarioideae</taxon>
        <taxon>Adiantum</taxon>
    </lineage>
</organism>
<accession>A0A9D4UL61</accession>
<dbReference type="Pfam" id="PF00249">
    <property type="entry name" value="Myb_DNA-binding"/>
    <property type="match status" value="1"/>
</dbReference>
<comment type="caution">
    <text evidence="7">The sequence shown here is derived from an EMBL/GenBank/DDBJ whole genome shotgun (WGS) entry which is preliminary data.</text>
</comment>
<evidence type="ECO:0000313" key="8">
    <source>
        <dbReference type="Proteomes" id="UP000886520"/>
    </source>
</evidence>
<evidence type="ECO:0000259" key="6">
    <source>
        <dbReference type="PROSITE" id="PS51294"/>
    </source>
</evidence>
<dbReference type="PANTHER" id="PTHR47994:SF5">
    <property type="entry name" value="F14D16.11-RELATED"/>
    <property type="match status" value="1"/>
</dbReference>
<gene>
    <name evidence="7" type="ORF">GOP47_0014286</name>
</gene>
<feature type="domain" description="HTH myb-type" evidence="6">
    <location>
        <begin position="13"/>
        <end position="41"/>
    </location>
</feature>
<evidence type="ECO:0000256" key="2">
    <source>
        <dbReference type="ARBA" id="ARBA00022737"/>
    </source>
</evidence>
<proteinExistence type="predicted"/>
<dbReference type="PANTHER" id="PTHR47994">
    <property type="entry name" value="F14D16.11-RELATED"/>
    <property type="match status" value="1"/>
</dbReference>
<dbReference type="SUPFAM" id="SSF46689">
    <property type="entry name" value="Homeodomain-like"/>
    <property type="match status" value="1"/>
</dbReference>
<feature type="domain" description="Myb-like" evidence="5">
    <location>
        <begin position="1"/>
        <end position="37"/>
    </location>
</feature>
<name>A0A9D4UL61_ADICA</name>
<keyword evidence="4" id="KW-0539">Nucleus</keyword>
<dbReference type="InterPro" id="IPR015495">
    <property type="entry name" value="Myb_TF_plants"/>
</dbReference>
<evidence type="ECO:0000256" key="3">
    <source>
        <dbReference type="ARBA" id="ARBA00023125"/>
    </source>
</evidence>